<organism evidence="2 3">
    <name type="scientific">Ceratodon purpureus</name>
    <name type="common">Fire moss</name>
    <name type="synonym">Dicranum purpureum</name>
    <dbReference type="NCBI Taxonomy" id="3225"/>
    <lineage>
        <taxon>Eukaryota</taxon>
        <taxon>Viridiplantae</taxon>
        <taxon>Streptophyta</taxon>
        <taxon>Embryophyta</taxon>
        <taxon>Bryophyta</taxon>
        <taxon>Bryophytina</taxon>
        <taxon>Bryopsida</taxon>
        <taxon>Dicranidae</taxon>
        <taxon>Pseudoditrichales</taxon>
        <taxon>Ditrichaceae</taxon>
        <taxon>Ceratodon</taxon>
    </lineage>
</organism>
<feature type="signal peptide" evidence="1">
    <location>
        <begin position="1"/>
        <end position="21"/>
    </location>
</feature>
<accession>A0A8T0GG13</accession>
<evidence type="ECO:0000256" key="1">
    <source>
        <dbReference type="SAM" id="SignalP"/>
    </source>
</evidence>
<gene>
    <name evidence="2" type="ORF">KC19_11G114100</name>
</gene>
<comment type="caution">
    <text evidence="2">The sequence shown here is derived from an EMBL/GenBank/DDBJ whole genome shotgun (WGS) entry which is preliminary data.</text>
</comment>
<keyword evidence="3" id="KW-1185">Reference proteome</keyword>
<reference evidence="2 3" key="1">
    <citation type="submission" date="2020-06" db="EMBL/GenBank/DDBJ databases">
        <title>WGS assembly of Ceratodon purpureus strain R40.</title>
        <authorList>
            <person name="Carey S.B."/>
            <person name="Jenkins J."/>
            <person name="Shu S."/>
            <person name="Lovell J.T."/>
            <person name="Sreedasyam A."/>
            <person name="Maumus F."/>
            <person name="Tiley G.P."/>
            <person name="Fernandez-Pozo N."/>
            <person name="Barry K."/>
            <person name="Chen C."/>
            <person name="Wang M."/>
            <person name="Lipzen A."/>
            <person name="Daum C."/>
            <person name="Saski C.A."/>
            <person name="Payton A.C."/>
            <person name="Mcbreen J.C."/>
            <person name="Conrad R.E."/>
            <person name="Kollar L.M."/>
            <person name="Olsson S."/>
            <person name="Huttunen S."/>
            <person name="Landis J.B."/>
            <person name="Wickett N.J."/>
            <person name="Johnson M.G."/>
            <person name="Rensing S.A."/>
            <person name="Grimwood J."/>
            <person name="Schmutz J."/>
            <person name="Mcdaniel S.F."/>
        </authorList>
    </citation>
    <scope>NUCLEOTIDE SEQUENCE [LARGE SCALE GENOMIC DNA]</scope>
    <source>
        <strain evidence="2 3">R40</strain>
    </source>
</reference>
<evidence type="ECO:0000313" key="2">
    <source>
        <dbReference type="EMBL" id="KAG0557254.1"/>
    </source>
</evidence>
<name>A0A8T0GG13_CERPU</name>
<sequence>MCTSLALTLLLIKDTPTPTLGRCCKVLVAQMESVSGPCSTHCTGHEECKGLPI</sequence>
<evidence type="ECO:0000313" key="3">
    <source>
        <dbReference type="Proteomes" id="UP000822688"/>
    </source>
</evidence>
<dbReference type="Proteomes" id="UP000822688">
    <property type="component" value="Chromosome 11"/>
</dbReference>
<feature type="chain" id="PRO_5035854178" evidence="1">
    <location>
        <begin position="22"/>
        <end position="53"/>
    </location>
</feature>
<proteinExistence type="predicted"/>
<dbReference type="EMBL" id="CM026432">
    <property type="protein sequence ID" value="KAG0557254.1"/>
    <property type="molecule type" value="Genomic_DNA"/>
</dbReference>
<keyword evidence="1" id="KW-0732">Signal</keyword>
<dbReference type="AlphaFoldDB" id="A0A8T0GG13"/>
<protein>
    <submittedName>
        <fullName evidence="2">Uncharacterized protein</fullName>
    </submittedName>
</protein>